<dbReference type="Proteomes" id="UP000543556">
    <property type="component" value="Unassembled WGS sequence"/>
</dbReference>
<dbReference type="Gene3D" id="3.20.20.70">
    <property type="entry name" value="Aldolase class I"/>
    <property type="match status" value="1"/>
</dbReference>
<evidence type="ECO:0000256" key="3">
    <source>
        <dbReference type="ARBA" id="ARBA00011233"/>
    </source>
</evidence>
<dbReference type="RefSeq" id="WP_176635642.1">
    <property type="nucleotide sequence ID" value="NZ_JAAMFM010000021.1"/>
</dbReference>
<evidence type="ECO:0000256" key="2">
    <source>
        <dbReference type="ARBA" id="ARBA00006906"/>
    </source>
</evidence>
<dbReference type="InterPro" id="IPR013785">
    <property type="entry name" value="Aldolase_TIM"/>
</dbReference>
<comment type="caution">
    <text evidence="6">The sequence shown here is derived from an EMBL/GenBank/DDBJ whole genome shotgun (WGS) entry which is preliminary data.</text>
</comment>
<organism evidence="6 7">
    <name type="scientific">Arthrobacter wenxiniae</name>
    <dbReference type="NCBI Taxonomy" id="2713570"/>
    <lineage>
        <taxon>Bacteria</taxon>
        <taxon>Bacillati</taxon>
        <taxon>Actinomycetota</taxon>
        <taxon>Actinomycetes</taxon>
        <taxon>Micrococcales</taxon>
        <taxon>Micrococcaceae</taxon>
        <taxon>Arthrobacter</taxon>
    </lineage>
</organism>
<comment type="pathway">
    <text evidence="1">Carbohydrate acid metabolism.</text>
</comment>
<comment type="subunit">
    <text evidence="3">Homotrimer.</text>
</comment>
<protein>
    <submittedName>
        <fullName evidence="6">Bifunctional 4-hydroxy-2-oxoglutarate aldolase/2-dehydro-3-deoxy-phosphogluconate aldolase</fullName>
    </submittedName>
</protein>
<reference evidence="6 7" key="1">
    <citation type="submission" date="2020-02" db="EMBL/GenBank/DDBJ databases">
        <title>Genome sequence of strain AETb3-4.</title>
        <authorList>
            <person name="Gao J."/>
            <person name="Zhang X."/>
        </authorList>
    </citation>
    <scope>NUCLEOTIDE SEQUENCE [LARGE SCALE GENOMIC DNA]</scope>
    <source>
        <strain evidence="6 7">AETb3-4</strain>
    </source>
</reference>
<sequence>MQQEHGKGVPPAWNSIAVLRGLSPSDAVQAATRAWDAGVRHVEVTIETPAAVPTLAAVARAASDRGAAVGAGTVTSIEQLDAAAAAEASFTVSPGLDERVVRESIRRGLPHLPGVSTAGDILRAKGLGLTWVKAFPASLLGTEWVKAMKGPFPDVKFVATGGMRVATAQTYLEDGVSVVGLSAEFASDKGAEAVKNLLVTSAAS</sequence>
<evidence type="ECO:0000313" key="6">
    <source>
        <dbReference type="EMBL" id="NVM95885.1"/>
    </source>
</evidence>
<keyword evidence="5" id="KW-0119">Carbohydrate metabolism</keyword>
<dbReference type="SUPFAM" id="SSF51569">
    <property type="entry name" value="Aldolase"/>
    <property type="match status" value="1"/>
</dbReference>
<proteinExistence type="inferred from homology"/>
<dbReference type="CDD" id="cd00452">
    <property type="entry name" value="KDPG_aldolase"/>
    <property type="match status" value="1"/>
</dbReference>
<evidence type="ECO:0000256" key="5">
    <source>
        <dbReference type="ARBA" id="ARBA00023277"/>
    </source>
</evidence>
<comment type="similarity">
    <text evidence="2">Belongs to the KHG/KDPG aldolase family.</text>
</comment>
<dbReference type="GO" id="GO:0016829">
    <property type="term" value="F:lyase activity"/>
    <property type="evidence" value="ECO:0007669"/>
    <property type="project" value="UniProtKB-KW"/>
</dbReference>
<dbReference type="PANTHER" id="PTHR30246:SF1">
    <property type="entry name" value="2-DEHYDRO-3-DEOXY-6-PHOSPHOGALACTONATE ALDOLASE-RELATED"/>
    <property type="match status" value="1"/>
</dbReference>
<keyword evidence="4" id="KW-0456">Lyase</keyword>
<evidence type="ECO:0000256" key="4">
    <source>
        <dbReference type="ARBA" id="ARBA00023239"/>
    </source>
</evidence>
<accession>A0A7Y7II24</accession>
<dbReference type="InterPro" id="IPR000887">
    <property type="entry name" value="Aldlse_KDPG_KHG"/>
</dbReference>
<dbReference type="Pfam" id="PF01081">
    <property type="entry name" value="Aldolase"/>
    <property type="match status" value="1"/>
</dbReference>
<evidence type="ECO:0000313" key="7">
    <source>
        <dbReference type="Proteomes" id="UP000543556"/>
    </source>
</evidence>
<dbReference type="EMBL" id="JAAMFM010000021">
    <property type="protein sequence ID" value="NVM95885.1"/>
    <property type="molecule type" value="Genomic_DNA"/>
</dbReference>
<gene>
    <name evidence="6" type="ORF">G6034_13410</name>
</gene>
<evidence type="ECO:0000256" key="1">
    <source>
        <dbReference type="ARBA" id="ARBA00004761"/>
    </source>
</evidence>
<dbReference type="AlphaFoldDB" id="A0A7Y7II24"/>
<keyword evidence="7" id="KW-1185">Reference proteome</keyword>
<name>A0A7Y7II24_9MICC</name>
<dbReference type="PANTHER" id="PTHR30246">
    <property type="entry name" value="2-KETO-3-DEOXY-6-PHOSPHOGLUCONATE ALDOLASE"/>
    <property type="match status" value="1"/>
</dbReference>